<dbReference type="PANTHER" id="PTHR24096">
    <property type="entry name" value="LONG-CHAIN-FATTY-ACID--COA LIGASE"/>
    <property type="match status" value="1"/>
</dbReference>
<evidence type="ECO:0000313" key="5">
    <source>
        <dbReference type="Proteomes" id="UP001159427"/>
    </source>
</evidence>
<evidence type="ECO:0000259" key="3">
    <source>
        <dbReference type="Pfam" id="PF13193"/>
    </source>
</evidence>
<dbReference type="InterPro" id="IPR000873">
    <property type="entry name" value="AMP-dep_synth/lig_dom"/>
</dbReference>
<feature type="region of interest" description="Disordered" evidence="1">
    <location>
        <begin position="531"/>
        <end position="569"/>
    </location>
</feature>
<evidence type="ECO:0000259" key="2">
    <source>
        <dbReference type="Pfam" id="PF00501"/>
    </source>
</evidence>
<feature type="domain" description="AMP-dependent synthetase/ligase" evidence="2">
    <location>
        <begin position="24"/>
        <end position="386"/>
    </location>
</feature>
<reference evidence="4 5" key="1">
    <citation type="submission" date="2022-05" db="EMBL/GenBank/DDBJ databases">
        <authorList>
            <consortium name="Genoscope - CEA"/>
            <person name="William W."/>
        </authorList>
    </citation>
    <scope>NUCLEOTIDE SEQUENCE [LARGE SCALE GENOMIC DNA]</scope>
</reference>
<dbReference type="Pfam" id="PF00501">
    <property type="entry name" value="AMP-binding"/>
    <property type="match status" value="1"/>
</dbReference>
<accession>A0ABN8MGV9</accession>
<dbReference type="Pfam" id="PF13193">
    <property type="entry name" value="AMP-binding_C"/>
    <property type="match status" value="1"/>
</dbReference>
<comment type="caution">
    <text evidence="4">The sequence shown here is derived from an EMBL/GenBank/DDBJ whole genome shotgun (WGS) entry which is preliminary data.</text>
</comment>
<gene>
    <name evidence="4" type="ORF">PEVE_00031318</name>
</gene>
<dbReference type="InterPro" id="IPR025110">
    <property type="entry name" value="AMP-bd_C"/>
</dbReference>
<evidence type="ECO:0000313" key="4">
    <source>
        <dbReference type="EMBL" id="CAH3027341.1"/>
    </source>
</evidence>
<dbReference type="EMBL" id="CALNXI010000447">
    <property type="protein sequence ID" value="CAH3027341.1"/>
    <property type="molecule type" value="Genomic_DNA"/>
</dbReference>
<protein>
    <submittedName>
        <fullName evidence="4">Uncharacterized protein</fullName>
    </submittedName>
</protein>
<dbReference type="Proteomes" id="UP001159427">
    <property type="component" value="Unassembled WGS sequence"/>
</dbReference>
<dbReference type="InterPro" id="IPR045851">
    <property type="entry name" value="AMP-bd_C_sf"/>
</dbReference>
<dbReference type="Gene3D" id="3.30.300.30">
    <property type="match status" value="1"/>
</dbReference>
<name>A0ABN8MGV9_9CNID</name>
<evidence type="ECO:0000256" key="1">
    <source>
        <dbReference type="SAM" id="MobiDB-lite"/>
    </source>
</evidence>
<keyword evidence="5" id="KW-1185">Reference proteome</keyword>
<dbReference type="SUPFAM" id="SSF56801">
    <property type="entry name" value="Acetyl-CoA synthetase-like"/>
    <property type="match status" value="1"/>
</dbReference>
<dbReference type="InterPro" id="IPR042099">
    <property type="entry name" value="ANL_N_sf"/>
</dbReference>
<dbReference type="Gene3D" id="3.40.50.12780">
    <property type="entry name" value="N-terminal domain of ligase-like"/>
    <property type="match status" value="1"/>
</dbReference>
<organism evidence="4 5">
    <name type="scientific">Porites evermanni</name>
    <dbReference type="NCBI Taxonomy" id="104178"/>
    <lineage>
        <taxon>Eukaryota</taxon>
        <taxon>Metazoa</taxon>
        <taxon>Cnidaria</taxon>
        <taxon>Anthozoa</taxon>
        <taxon>Hexacorallia</taxon>
        <taxon>Scleractinia</taxon>
        <taxon>Fungiina</taxon>
        <taxon>Poritidae</taxon>
        <taxon>Porites</taxon>
    </lineage>
</organism>
<feature type="domain" description="AMP-binding enzyme C-terminal" evidence="3">
    <location>
        <begin position="437"/>
        <end position="512"/>
    </location>
</feature>
<sequence length="582" mass="64760">MAVKSKYANVSIQENLSWSDFVFKNVEEYGNTTAIVCGSTKISYTFSQVRDLSRKFGSALSNRGIIKGDVVAILAPNVPEFAIIFLGVLQIGGVVTGVNPHFTCQELTNQLKESNARCIVASHQLAHRAKESSRVLKIDHVFIIGDDDECELVSDLLKEDDSHLPLVTFNPREDLAILPFSIGISGLPKAVMITHYNLVSFGSLVSAEEFLDFRENSRVFTTAPFYQAFGSIAVLSLCLFRGATLISVPRFEYSKVFHLLQDHKVTHLVTEASTVHAISKHPTVDNHDLTSLTQIISSSSSLSKKTSRNVIKRIPRLKRISQCYSMTECTSISHMTSPMDTKDGSVGVLLPNLECKVCDVTTGQTLDRGQCGEICIRGPTVMKGYLKSQEATDLMIDTEGWLHTGDLGYYDRDEHFFIVDKMKDLIKVRGHQVSPSELEALLRAHPAIEDAAVVGVSDPQIGELPMAYVVSKNEDELTEMEIMQYVDENVAPHKRLRGGVDFISTIPKAVNGEILRAELREMYKRNKSKMQARRGSLPWNEEKRWSSKRHSIMGPSSRAQRHGTVSEEIPRNVARSQSCALL</sequence>
<proteinExistence type="predicted"/>
<dbReference type="PANTHER" id="PTHR24096:SF422">
    <property type="entry name" value="BCDNA.GH02901"/>
    <property type="match status" value="1"/>
</dbReference>